<evidence type="ECO:0008006" key="11">
    <source>
        <dbReference type="Google" id="ProtNLM"/>
    </source>
</evidence>
<keyword evidence="10" id="KW-1185">Reference proteome</keyword>
<dbReference type="Pfam" id="PF08311">
    <property type="entry name" value="Mad3_BUB1_I"/>
    <property type="match status" value="1"/>
</dbReference>
<feature type="domain" description="Protein kinase" evidence="7">
    <location>
        <begin position="906"/>
        <end position="1210"/>
    </location>
</feature>
<dbReference type="InterPro" id="IPR013212">
    <property type="entry name" value="Mad3/Bub1_I"/>
</dbReference>
<proteinExistence type="predicted"/>
<feature type="region of interest" description="Disordered" evidence="6">
    <location>
        <begin position="14"/>
        <end position="33"/>
    </location>
</feature>
<evidence type="ECO:0000256" key="2">
    <source>
        <dbReference type="ARBA" id="ARBA00022454"/>
    </source>
</evidence>
<evidence type="ECO:0000259" key="7">
    <source>
        <dbReference type="PROSITE" id="PS50011"/>
    </source>
</evidence>
<dbReference type="PROSITE" id="PS00108">
    <property type="entry name" value="PROTEIN_KINASE_ST"/>
    <property type="match status" value="1"/>
</dbReference>
<dbReference type="GO" id="GO:0005524">
    <property type="term" value="F:ATP binding"/>
    <property type="evidence" value="ECO:0007669"/>
    <property type="project" value="InterPro"/>
</dbReference>
<feature type="compositionally biased region" description="Polar residues" evidence="6">
    <location>
        <begin position="512"/>
        <end position="533"/>
    </location>
</feature>
<dbReference type="SMART" id="SM00220">
    <property type="entry name" value="S_TKc"/>
    <property type="match status" value="1"/>
</dbReference>
<dbReference type="STRING" id="137246.A0A401SPN8"/>
<keyword evidence="4" id="KW-0137">Centromere</keyword>
<dbReference type="Gene3D" id="1.25.40.430">
    <property type="match status" value="1"/>
</dbReference>
<dbReference type="Pfam" id="PF00069">
    <property type="entry name" value="Pkinase"/>
    <property type="match status" value="1"/>
</dbReference>
<keyword evidence="2" id="KW-0158">Chromosome</keyword>
<evidence type="ECO:0000256" key="1">
    <source>
        <dbReference type="ARBA" id="ARBA00004629"/>
    </source>
</evidence>
<evidence type="ECO:0000256" key="5">
    <source>
        <dbReference type="SAM" id="Coils"/>
    </source>
</evidence>
<dbReference type="OrthoDB" id="248495at2759"/>
<dbReference type="OMA" id="NCEKGVG"/>
<dbReference type="AlphaFoldDB" id="A0A401SPN8"/>
<dbReference type="InterPro" id="IPR008271">
    <property type="entry name" value="Ser/Thr_kinase_AS"/>
</dbReference>
<dbReference type="PROSITE" id="PS50011">
    <property type="entry name" value="PROTEIN_KINASE_DOM"/>
    <property type="match status" value="1"/>
</dbReference>
<dbReference type="GO" id="GO:0007094">
    <property type="term" value="P:mitotic spindle assembly checkpoint signaling"/>
    <property type="evidence" value="ECO:0007669"/>
    <property type="project" value="InterPro"/>
</dbReference>
<evidence type="ECO:0000256" key="3">
    <source>
        <dbReference type="ARBA" id="ARBA00022838"/>
    </source>
</evidence>
<dbReference type="GO" id="GO:0005634">
    <property type="term" value="C:nucleus"/>
    <property type="evidence" value="ECO:0007669"/>
    <property type="project" value="TreeGrafter"/>
</dbReference>
<dbReference type="EMBL" id="BEZZ01000428">
    <property type="protein sequence ID" value="GCC32350.1"/>
    <property type="molecule type" value="Genomic_DNA"/>
</dbReference>
<gene>
    <name evidence="9" type="ORF">chiPu_0010811</name>
</gene>
<comment type="caution">
    <text evidence="9">The sequence shown here is derived from an EMBL/GenBank/DDBJ whole genome shotgun (WGS) entry which is preliminary data.</text>
</comment>
<dbReference type="GO" id="GO:0004672">
    <property type="term" value="F:protein kinase activity"/>
    <property type="evidence" value="ECO:0007669"/>
    <property type="project" value="InterPro"/>
</dbReference>
<organism evidence="9 10">
    <name type="scientific">Chiloscyllium punctatum</name>
    <name type="common">Brownbanded bambooshark</name>
    <name type="synonym">Hemiscyllium punctatum</name>
    <dbReference type="NCBI Taxonomy" id="137246"/>
    <lineage>
        <taxon>Eukaryota</taxon>
        <taxon>Metazoa</taxon>
        <taxon>Chordata</taxon>
        <taxon>Craniata</taxon>
        <taxon>Vertebrata</taxon>
        <taxon>Chondrichthyes</taxon>
        <taxon>Elasmobranchii</taxon>
        <taxon>Galeomorphii</taxon>
        <taxon>Galeoidea</taxon>
        <taxon>Orectolobiformes</taxon>
        <taxon>Hemiscylliidae</taxon>
        <taxon>Chiloscyllium</taxon>
    </lineage>
</organism>
<evidence type="ECO:0000256" key="4">
    <source>
        <dbReference type="ARBA" id="ARBA00023328"/>
    </source>
</evidence>
<keyword evidence="5" id="KW-0175">Coiled coil</keyword>
<evidence type="ECO:0000259" key="8">
    <source>
        <dbReference type="PROSITE" id="PS51489"/>
    </source>
</evidence>
<feature type="region of interest" description="Disordered" evidence="6">
    <location>
        <begin position="512"/>
        <end position="559"/>
    </location>
</feature>
<dbReference type="InterPro" id="IPR015661">
    <property type="entry name" value="Bub1/Mad3"/>
</dbReference>
<dbReference type="GO" id="GO:0000776">
    <property type="term" value="C:kinetochore"/>
    <property type="evidence" value="ECO:0007669"/>
    <property type="project" value="UniProtKB-KW"/>
</dbReference>
<feature type="compositionally biased region" description="Polar residues" evidence="6">
    <location>
        <begin position="542"/>
        <end position="559"/>
    </location>
</feature>
<dbReference type="SMART" id="SM00777">
    <property type="entry name" value="Mad3_BUB1_I"/>
    <property type="match status" value="1"/>
</dbReference>
<accession>A0A401SPN8</accession>
<reference evidence="9 10" key="1">
    <citation type="journal article" date="2018" name="Nat. Ecol. Evol.">
        <title>Shark genomes provide insights into elasmobranch evolution and the origin of vertebrates.</title>
        <authorList>
            <person name="Hara Y"/>
            <person name="Yamaguchi K"/>
            <person name="Onimaru K"/>
            <person name="Kadota M"/>
            <person name="Koyanagi M"/>
            <person name="Keeley SD"/>
            <person name="Tatsumi K"/>
            <person name="Tanaka K"/>
            <person name="Motone F"/>
            <person name="Kageyama Y"/>
            <person name="Nozu R"/>
            <person name="Adachi N"/>
            <person name="Nishimura O"/>
            <person name="Nakagawa R"/>
            <person name="Tanegashima C"/>
            <person name="Kiyatake I"/>
            <person name="Matsumoto R"/>
            <person name="Murakumo K"/>
            <person name="Nishida K"/>
            <person name="Terakita A"/>
            <person name="Kuratani S"/>
            <person name="Sato K"/>
            <person name="Hyodo S Kuraku.S."/>
        </authorList>
    </citation>
    <scope>NUCLEOTIDE SEQUENCE [LARGE SCALE GENOMIC DNA]</scope>
</reference>
<name>A0A401SPN8_CHIPU</name>
<dbReference type="InterPro" id="IPR011009">
    <property type="entry name" value="Kinase-like_dom_sf"/>
</dbReference>
<dbReference type="SUPFAM" id="SSF56112">
    <property type="entry name" value="Protein kinase-like (PK-like)"/>
    <property type="match status" value="1"/>
</dbReference>
<evidence type="ECO:0000256" key="6">
    <source>
        <dbReference type="SAM" id="MobiDB-lite"/>
    </source>
</evidence>
<evidence type="ECO:0000313" key="9">
    <source>
        <dbReference type="EMBL" id="GCC32350.1"/>
    </source>
</evidence>
<dbReference type="PROSITE" id="PS51489">
    <property type="entry name" value="BUB1_N"/>
    <property type="match status" value="1"/>
</dbReference>
<feature type="coiled-coil region" evidence="5">
    <location>
        <begin position="363"/>
        <end position="397"/>
    </location>
</feature>
<sequence>MAVEERRGGWNLKDRARAAGSPGSRDSGRFCCDMDSGGEPAGGNMDFQETWQMFEAKIQSYAGNDPLDLWDRFMQWIESLLPPTEKDILVSVLEKLVKNFIGDKKYSNDPRYVNYWLKLINCSTTPLDFYNYMYSQEIGIKSAALYLAWANALEMKGNFQIADSIFQKGIQHSAEPVDMLIHHYGCFRDRTSQNLLPVRTENPIRPKPEPLGNQHSMMFGSQNGFPHETLENLQPVGQDLSALNKLSLNAASMGPETFPRSPGLHLQVLQDNIQNSCDSKQTVFALCGTESDSLIPKAPKIVNQNDNQGKNQEAVGEVQQVIMYHKDVLFSGDKEMCFEEIRAKDYFARSQLKEKEEWKKICTASKSDEIRSLEQKLEQLKVQLKLTQEREQEILQMSSQNSLQLIPESSTQPTRSVAESSATALQMKMDKRLIKEQNSALEVCARKVTTTSFATAHLHQPQCEMSSLLPTVDDKLKSPGVQTVSRIYEEADKGVSDTRTQVEPLSRSLVTGLNESNSREQFMNRSGNSSRTPLSKPKDGNVSGSIANRSHTPNSSFGLVQATPSKVLPSPTVYTKEALDAIMDMFQAPVIPELPQVDEHDGAFAEDQTEMQDGVSKVFCKKDDNHQSMEILSMNFAPPSTVPFSIFEDDAGSVNSIQNDLNSKPVESAPWGELSEKQLMAGKVKDRDDQAVWAVCDNRTLVINPNDTQNFAFAAPLASTPFYGVPPQHKQDSEDYSKEKAELNNDANLVALSSDEECIQLAKIRKISPIQDLGSEQNNWISAPAIDLSLNCQHVSNDAPVSEEFQMIDENLEACNVPNIEDCLKPEQSFCCLQEMYCSDLQFEEPVETPTETGSIIRNPWDKNLLSEILSNLAKPLTSYSSFLNWKDNMPAVRPKINLYLGNEMFHVGHLLGQGSFAHVYQATIVDMNNLSDVRNQQKVCLKVQKTSNHWEFYINTQLKERLNKFCKLYNNIHYGHYFTNGSILVGELYSFGTLLNAVNLYKTINEKAMPQPLVIYFAIHILYMVEQLHSIGIIHGDIKPDNFVLGERFLDDAASVDDTLSQGLTLIDFGQSIDMKLFPHNTVFVENCKTSGFQCIEMLSEKPWTFQTDYFGIAATIHCLLFGTYLKLKKDQGIWKVNATFQRGHHADLWNHFFNTLLYVPNCQTLPSLCDLREKLVSLFKEQYTKKLKPLRQRLLVLLLENKPSQKRM</sequence>
<evidence type="ECO:0000313" key="10">
    <source>
        <dbReference type="Proteomes" id="UP000287033"/>
    </source>
</evidence>
<dbReference type="GO" id="GO:0051754">
    <property type="term" value="P:meiotic sister chromatid cohesion, centromeric"/>
    <property type="evidence" value="ECO:0007669"/>
    <property type="project" value="TreeGrafter"/>
</dbReference>
<dbReference type="PANTHER" id="PTHR14030:SF26">
    <property type="entry name" value="MITOTIC CHECKPOINT SERINE_THREONINE-PROTEIN KINASE BUB1"/>
    <property type="match status" value="1"/>
</dbReference>
<keyword evidence="3" id="KW-0995">Kinetochore</keyword>
<dbReference type="InterPro" id="IPR000719">
    <property type="entry name" value="Prot_kinase_dom"/>
</dbReference>
<comment type="subcellular location">
    <subcellularLocation>
        <location evidence="1">Chromosome</location>
        <location evidence="1">Centromere</location>
        <location evidence="1">Kinetochore</location>
    </subcellularLocation>
</comment>
<protein>
    <recommendedName>
        <fullName evidence="11">Protein kinase domain-containing protein</fullName>
    </recommendedName>
</protein>
<dbReference type="PANTHER" id="PTHR14030">
    <property type="entry name" value="MITOTIC CHECKPOINT SERINE/THREONINE-PROTEIN KINASE BUB1"/>
    <property type="match status" value="1"/>
</dbReference>
<dbReference type="Gene3D" id="6.10.130.20">
    <property type="match status" value="1"/>
</dbReference>
<feature type="domain" description="BUB1 N-terminal" evidence="8">
    <location>
        <begin position="54"/>
        <end position="214"/>
    </location>
</feature>
<dbReference type="Gene3D" id="1.10.510.10">
    <property type="entry name" value="Transferase(Phosphotransferase) domain 1"/>
    <property type="match status" value="1"/>
</dbReference>
<dbReference type="Proteomes" id="UP000287033">
    <property type="component" value="Unassembled WGS sequence"/>
</dbReference>